<organism evidence="1 2">
    <name type="scientific">Elsinoe australis</name>
    <dbReference type="NCBI Taxonomy" id="40998"/>
    <lineage>
        <taxon>Eukaryota</taxon>
        <taxon>Fungi</taxon>
        <taxon>Dikarya</taxon>
        <taxon>Ascomycota</taxon>
        <taxon>Pezizomycotina</taxon>
        <taxon>Dothideomycetes</taxon>
        <taxon>Dothideomycetidae</taxon>
        <taxon>Myriangiales</taxon>
        <taxon>Elsinoaceae</taxon>
        <taxon>Elsinoe</taxon>
    </lineage>
</organism>
<comment type="caution">
    <text evidence="1">The sequence shown here is derived from an EMBL/GenBank/DDBJ whole genome shotgun (WGS) entry which is preliminary data.</text>
</comment>
<keyword evidence="2" id="KW-1185">Reference proteome</keyword>
<dbReference type="AlphaFoldDB" id="A0A2P7YBU2"/>
<dbReference type="Proteomes" id="UP000243723">
    <property type="component" value="Unassembled WGS sequence"/>
</dbReference>
<sequence length="578" mass="65944">MSKLAAYSGYNATDSFQVTISLTSSSLVKWTAKESLQIDDYNHDVCYTFKYRLEYNFKYKINYDTEHNINFDIEYEYYDEYNIFNNDDTNYNNHHYRSYRNHYNNYYSLDYDHYYNPNYDHYYDPDYHHHHHHHHHHSDHYNHDYLYYYNPNYNHHYDHDYHPDYHHDYDYIHHNNYNYNHHNNHYDYNNYNHHHNTGLLCIYPRYVPFYRCERHCLLPTTYDITGSVPGPTATVITTTVEVVNVQSIYTNTVYETATCASSFYTAYRPGTSHIPTCIPKDVAHVDGVGRTWRKFPSRTAESMFFGQGIDMASYSSPNLDDCIEKCVADIACAAVEWSGGNCYTKSAAVAQSGTSAPYEYSDSAVLTDSHPCADTPSYLANEDSNYITSACSCLAIPSPSSTTTQTSYASTTVTTNSFTGDTAFLTRTLTSTSFAATTDVIKTRTLPAVATTDIQAPANGIGNQQVFKGYPRANYIPLDTTVNSCDCYPGAPLCSVSDLPNTLYYCQTETDCLTICNSIRLGPAGEAQCGGYTFEGGNKCILHKEIPIPYAGSSCKNLGITRLQDISVLAEPNNWFYM</sequence>
<accession>A0A2P7YBU2</accession>
<reference evidence="1 2" key="1">
    <citation type="submission" date="2017-05" db="EMBL/GenBank/DDBJ databases">
        <title>Draft genome sequence of Elsinoe australis.</title>
        <authorList>
            <person name="Cheng Q."/>
        </authorList>
    </citation>
    <scope>NUCLEOTIDE SEQUENCE [LARGE SCALE GENOMIC DNA]</scope>
    <source>
        <strain evidence="1 2">NL1</strain>
    </source>
</reference>
<name>A0A2P7YBU2_9PEZI</name>
<gene>
    <name evidence="1" type="ORF">B9Z65_7325</name>
</gene>
<evidence type="ECO:0000313" key="2">
    <source>
        <dbReference type="Proteomes" id="UP000243723"/>
    </source>
</evidence>
<evidence type="ECO:0008006" key="3">
    <source>
        <dbReference type="Google" id="ProtNLM"/>
    </source>
</evidence>
<evidence type="ECO:0000313" key="1">
    <source>
        <dbReference type="EMBL" id="PSK33438.1"/>
    </source>
</evidence>
<proteinExistence type="predicted"/>
<protein>
    <recommendedName>
        <fullName evidence="3">Apple domain-containing protein</fullName>
    </recommendedName>
</protein>
<dbReference type="EMBL" id="NHZQ01000448">
    <property type="protein sequence ID" value="PSK33438.1"/>
    <property type="molecule type" value="Genomic_DNA"/>
</dbReference>